<dbReference type="Proteomes" id="UP001066276">
    <property type="component" value="Chromosome 7"/>
</dbReference>
<comment type="caution">
    <text evidence="2">The sequence shown here is derived from an EMBL/GenBank/DDBJ whole genome shotgun (WGS) entry which is preliminary data.</text>
</comment>
<sequence>MEESRISLRSALISRADGKRAPTLQEEGVCIERDTKRRKRAEDEQQRRDEEGRKNGDDLLQDRRYEEKEE</sequence>
<feature type="compositionally biased region" description="Basic and acidic residues" evidence="1">
    <location>
        <begin position="30"/>
        <end position="70"/>
    </location>
</feature>
<protein>
    <submittedName>
        <fullName evidence="2">Uncharacterized protein</fullName>
    </submittedName>
</protein>
<organism evidence="2 3">
    <name type="scientific">Pleurodeles waltl</name>
    <name type="common">Iberian ribbed newt</name>
    <dbReference type="NCBI Taxonomy" id="8319"/>
    <lineage>
        <taxon>Eukaryota</taxon>
        <taxon>Metazoa</taxon>
        <taxon>Chordata</taxon>
        <taxon>Craniata</taxon>
        <taxon>Vertebrata</taxon>
        <taxon>Euteleostomi</taxon>
        <taxon>Amphibia</taxon>
        <taxon>Batrachia</taxon>
        <taxon>Caudata</taxon>
        <taxon>Salamandroidea</taxon>
        <taxon>Salamandridae</taxon>
        <taxon>Pleurodelinae</taxon>
        <taxon>Pleurodeles</taxon>
    </lineage>
</organism>
<gene>
    <name evidence="2" type="ORF">NDU88_002391</name>
</gene>
<keyword evidence="3" id="KW-1185">Reference proteome</keyword>
<name>A0AAV7P9V0_PLEWA</name>
<reference evidence="2" key="1">
    <citation type="journal article" date="2022" name="bioRxiv">
        <title>Sequencing and chromosome-scale assembly of the giantPleurodeles waltlgenome.</title>
        <authorList>
            <person name="Brown T."/>
            <person name="Elewa A."/>
            <person name="Iarovenko S."/>
            <person name="Subramanian E."/>
            <person name="Araus A.J."/>
            <person name="Petzold A."/>
            <person name="Susuki M."/>
            <person name="Suzuki K.-i.T."/>
            <person name="Hayashi T."/>
            <person name="Toyoda A."/>
            <person name="Oliveira C."/>
            <person name="Osipova E."/>
            <person name="Leigh N.D."/>
            <person name="Simon A."/>
            <person name="Yun M.H."/>
        </authorList>
    </citation>
    <scope>NUCLEOTIDE SEQUENCE</scope>
    <source>
        <strain evidence="2">20211129_DDA</strain>
        <tissue evidence="2">Liver</tissue>
    </source>
</reference>
<accession>A0AAV7P9V0</accession>
<dbReference type="EMBL" id="JANPWB010000011">
    <property type="protein sequence ID" value="KAJ1123924.1"/>
    <property type="molecule type" value="Genomic_DNA"/>
</dbReference>
<evidence type="ECO:0000313" key="3">
    <source>
        <dbReference type="Proteomes" id="UP001066276"/>
    </source>
</evidence>
<proteinExistence type="predicted"/>
<feature type="region of interest" description="Disordered" evidence="1">
    <location>
        <begin position="14"/>
        <end position="70"/>
    </location>
</feature>
<dbReference type="AlphaFoldDB" id="A0AAV7P9V0"/>
<evidence type="ECO:0000313" key="2">
    <source>
        <dbReference type="EMBL" id="KAJ1123924.1"/>
    </source>
</evidence>
<evidence type="ECO:0000256" key="1">
    <source>
        <dbReference type="SAM" id="MobiDB-lite"/>
    </source>
</evidence>